<dbReference type="EMBL" id="BOMY01000034">
    <property type="protein sequence ID" value="GIF22621.1"/>
    <property type="molecule type" value="Genomic_DNA"/>
</dbReference>
<comment type="caution">
    <text evidence="1">The sequence shown here is derived from an EMBL/GenBank/DDBJ whole genome shotgun (WGS) entry which is preliminary data.</text>
</comment>
<name>A0A919NPE3_9ACTN</name>
<evidence type="ECO:0000313" key="2">
    <source>
        <dbReference type="Proteomes" id="UP000623608"/>
    </source>
</evidence>
<protein>
    <recommendedName>
        <fullName evidence="3">Dioxygenase</fullName>
    </recommendedName>
</protein>
<keyword evidence="2" id="KW-1185">Reference proteome</keyword>
<dbReference type="PANTHER" id="PTHR34315:SF1">
    <property type="entry name" value="INTRADIOL RING-CLEAVAGE DIOXYGENASES DOMAIN-CONTAINING PROTEIN-RELATED"/>
    <property type="match status" value="1"/>
</dbReference>
<dbReference type="AlphaFoldDB" id="A0A919NPE3"/>
<organism evidence="1 2">
    <name type="scientific">Paractinoplanes tereljensis</name>
    <dbReference type="NCBI Taxonomy" id="571912"/>
    <lineage>
        <taxon>Bacteria</taxon>
        <taxon>Bacillati</taxon>
        <taxon>Actinomycetota</taxon>
        <taxon>Actinomycetes</taxon>
        <taxon>Micromonosporales</taxon>
        <taxon>Micromonosporaceae</taxon>
        <taxon>Paractinoplanes</taxon>
    </lineage>
</organism>
<gene>
    <name evidence="1" type="ORF">Ate02nite_53510</name>
</gene>
<dbReference type="Proteomes" id="UP000623608">
    <property type="component" value="Unassembled WGS sequence"/>
</dbReference>
<dbReference type="InterPro" id="IPR006311">
    <property type="entry name" value="TAT_signal"/>
</dbReference>
<evidence type="ECO:0008006" key="3">
    <source>
        <dbReference type="Google" id="ProtNLM"/>
    </source>
</evidence>
<dbReference type="PROSITE" id="PS51318">
    <property type="entry name" value="TAT"/>
    <property type="match status" value="1"/>
</dbReference>
<dbReference type="RefSeq" id="WP_203810236.1">
    <property type="nucleotide sequence ID" value="NZ_BOMY01000034.1"/>
</dbReference>
<proteinExistence type="predicted"/>
<reference evidence="1" key="1">
    <citation type="submission" date="2021-01" db="EMBL/GenBank/DDBJ databases">
        <title>Whole genome shotgun sequence of Actinoplanes tereljensis NBRC 105297.</title>
        <authorList>
            <person name="Komaki H."/>
            <person name="Tamura T."/>
        </authorList>
    </citation>
    <scope>NUCLEOTIDE SEQUENCE</scope>
    <source>
        <strain evidence="1">NBRC 105297</strain>
    </source>
</reference>
<dbReference type="GO" id="GO:0005506">
    <property type="term" value="F:iron ion binding"/>
    <property type="evidence" value="ECO:0007669"/>
    <property type="project" value="InterPro"/>
</dbReference>
<accession>A0A919NPE3</accession>
<sequence length="257" mass="27078">MNSEHEELHDHDMGLSHDIPLMHRRRLLGVAAGTTVAALAVGALASPADAALKTIPEETAGPYPGDGSNGPNVLTKSGIVRSNIRKSFGTATGVAKGIPVAIKLKLLTASTSKPAAGLAVYLWHCNRDGLYSLYGKGVTAENYLRGIQATNSNGWVTFLSVFPACYSGRWPHIHFEVYPSLAKASSVKNKLHTSQVALPADVCSKVYATTGYSASKKNLAQVSLKTDNVFSDGYTQEMASVTGSVTKGFSIALTVGV</sequence>
<dbReference type="SUPFAM" id="SSF49482">
    <property type="entry name" value="Aromatic compound dioxygenase"/>
    <property type="match status" value="1"/>
</dbReference>
<evidence type="ECO:0000313" key="1">
    <source>
        <dbReference type="EMBL" id="GIF22621.1"/>
    </source>
</evidence>
<dbReference type="Gene3D" id="2.60.130.10">
    <property type="entry name" value="Aromatic compound dioxygenase"/>
    <property type="match status" value="1"/>
</dbReference>
<dbReference type="PANTHER" id="PTHR34315">
    <property type="match status" value="1"/>
</dbReference>
<dbReference type="GO" id="GO:0016702">
    <property type="term" value="F:oxidoreductase activity, acting on single donors with incorporation of molecular oxygen, incorporation of two atoms of oxygen"/>
    <property type="evidence" value="ECO:0007669"/>
    <property type="project" value="InterPro"/>
</dbReference>
<dbReference type="CDD" id="cd03457">
    <property type="entry name" value="intradiol_dioxygenase_like"/>
    <property type="match status" value="1"/>
</dbReference>
<dbReference type="InterPro" id="IPR015889">
    <property type="entry name" value="Intradiol_dOase_core"/>
</dbReference>